<keyword evidence="1" id="KW-1133">Transmembrane helix</keyword>
<geneLocation type="plasmid" evidence="2 3">
    <name>p2</name>
</geneLocation>
<reference evidence="2 3" key="1">
    <citation type="journal article" date="2013" name="Genome Announc.">
        <title>Complete Genome Sequence of Burkholderia sp. Strain RPE64, Bacterial Symbiont of the Bean Bug Riptortus pedestris.</title>
        <authorList>
            <person name="Shibata T.F."/>
            <person name="Maeda T."/>
            <person name="Nikoh N."/>
            <person name="Yamaguchi K."/>
            <person name="Oshima K."/>
            <person name="Hattori M."/>
            <person name="Nishiyama T."/>
            <person name="Hasebe M."/>
            <person name="Fukatsu T."/>
            <person name="Kikuchi Y."/>
            <person name="Shigenobu S."/>
        </authorList>
    </citation>
    <scope>NUCLEOTIDE SEQUENCE [LARGE SCALE GENOMIC DNA]</scope>
    <source>
        <plasmid evidence="2 3">p2</plasmid>
    </source>
</reference>
<keyword evidence="1" id="KW-0812">Transmembrane</keyword>
<evidence type="ECO:0000313" key="2">
    <source>
        <dbReference type="EMBL" id="BAO94104.1"/>
    </source>
</evidence>
<dbReference type="HOGENOM" id="CLU_2970508_0_0_4"/>
<accession>A0A060PR15</accession>
<dbReference type="Proteomes" id="UP000013966">
    <property type="component" value="Plasmid p2"/>
</dbReference>
<dbReference type="AlphaFoldDB" id="A0A060PR15"/>
<keyword evidence="1" id="KW-0472">Membrane</keyword>
<reference evidence="2 3" key="2">
    <citation type="journal article" date="2018" name="Int. J. Syst. Evol. Microbiol.">
        <title>Burkholderia insecticola sp. nov., a gut symbiotic bacterium of the bean bug Riptortus pedestris.</title>
        <authorList>
            <person name="Takeshita K."/>
            <person name="Tamaki H."/>
            <person name="Ohbayashi T."/>
            <person name="Meng X.-Y."/>
            <person name="Sone T."/>
            <person name="Mitani Y."/>
            <person name="Peeters C."/>
            <person name="Kikuchi Y."/>
            <person name="Vandamme P."/>
        </authorList>
    </citation>
    <scope>NUCLEOTIDE SEQUENCE [LARGE SCALE GENOMIC DNA]</scope>
    <source>
        <strain evidence="2">RPE64</strain>
        <plasmid evidence="2 3">p2</plasmid>
    </source>
</reference>
<proteinExistence type="predicted"/>
<keyword evidence="2" id="KW-0614">Plasmid</keyword>
<keyword evidence="3" id="KW-1185">Reference proteome</keyword>
<protein>
    <submittedName>
        <fullName evidence="2">Uncharacterized protein</fullName>
    </submittedName>
</protein>
<dbReference type="EMBL" id="AP013062">
    <property type="protein sequence ID" value="BAO94104.1"/>
    <property type="molecule type" value="Genomic_DNA"/>
</dbReference>
<evidence type="ECO:0000313" key="3">
    <source>
        <dbReference type="Proteomes" id="UP000013966"/>
    </source>
</evidence>
<evidence type="ECO:0000256" key="1">
    <source>
        <dbReference type="SAM" id="Phobius"/>
    </source>
</evidence>
<feature type="transmembrane region" description="Helical" evidence="1">
    <location>
        <begin position="35"/>
        <end position="55"/>
    </location>
</feature>
<gene>
    <name evidence="2" type="ORF">BRPE64_ECDS02220</name>
</gene>
<sequence length="58" mass="6473">MKAKDRTEQARHIARIFEFDLVEHHTDFLRGTPSAASVSMVLTVSICCFFSLTAGTTK</sequence>
<dbReference type="KEGG" id="buo:BRPE64_ECDS02220"/>
<name>A0A060PR15_9BURK</name>
<organism evidence="2 3">
    <name type="scientific">Caballeronia insecticola</name>
    <dbReference type="NCBI Taxonomy" id="758793"/>
    <lineage>
        <taxon>Bacteria</taxon>
        <taxon>Pseudomonadati</taxon>
        <taxon>Pseudomonadota</taxon>
        <taxon>Betaproteobacteria</taxon>
        <taxon>Burkholderiales</taxon>
        <taxon>Burkholderiaceae</taxon>
        <taxon>Caballeronia</taxon>
    </lineage>
</organism>